<protein>
    <submittedName>
        <fullName evidence="3">Predicted protein</fullName>
    </submittedName>
</protein>
<dbReference type="CDD" id="cd00167">
    <property type="entry name" value="SANT"/>
    <property type="match status" value="1"/>
</dbReference>
<dbReference type="EMBL" id="GG738855">
    <property type="protein sequence ID" value="EFC47207.1"/>
    <property type="molecule type" value="Genomic_DNA"/>
</dbReference>
<dbReference type="AlphaFoldDB" id="D2V775"/>
<feature type="compositionally biased region" description="Acidic residues" evidence="1">
    <location>
        <begin position="369"/>
        <end position="380"/>
    </location>
</feature>
<keyword evidence="4" id="KW-1185">Reference proteome</keyword>
<feature type="compositionally biased region" description="Basic residues" evidence="1">
    <location>
        <begin position="346"/>
        <end position="359"/>
    </location>
</feature>
<dbReference type="InterPro" id="IPR001005">
    <property type="entry name" value="SANT/Myb"/>
</dbReference>
<evidence type="ECO:0000313" key="4">
    <source>
        <dbReference type="Proteomes" id="UP000006671"/>
    </source>
</evidence>
<dbReference type="OrthoDB" id="608866at2759"/>
<evidence type="ECO:0000256" key="1">
    <source>
        <dbReference type="SAM" id="MobiDB-lite"/>
    </source>
</evidence>
<organism evidence="4">
    <name type="scientific">Naegleria gruberi</name>
    <name type="common">Amoeba</name>
    <dbReference type="NCBI Taxonomy" id="5762"/>
    <lineage>
        <taxon>Eukaryota</taxon>
        <taxon>Discoba</taxon>
        <taxon>Heterolobosea</taxon>
        <taxon>Tetramitia</taxon>
        <taxon>Eutetramitia</taxon>
        <taxon>Vahlkampfiidae</taxon>
        <taxon>Naegleria</taxon>
    </lineage>
</organism>
<feature type="compositionally biased region" description="Low complexity" evidence="1">
    <location>
        <begin position="277"/>
        <end position="291"/>
    </location>
</feature>
<dbReference type="InParanoid" id="D2V775"/>
<feature type="compositionally biased region" description="Acidic residues" evidence="1">
    <location>
        <begin position="246"/>
        <end position="264"/>
    </location>
</feature>
<sequence>MESGLSLNLVDFNSLVVSSTNSVGDSAVNTRRMLAKSWTSLLLGGDEGEDEVYSSSPPTIHHHLQNTHLNSDPNDLVVLHDFNDNSSIITDVISNVDNGSSNHVIDSAVIQKERLIKKQLECKKLRMLFSPPEMLTEDGEIEESYFRPDPSRIFNMDCLKTLTWNKTDEELLRRGINEFGNDWTAIILKYLPNWDAKELQEKCKQLKISTKKARTTPEPKINTSGKLSTSSSTKRKKKTKKKPESEDKEFEENETDEESFEIISEEEKKPKRKTSNKKNATTTVKSKTISKTNKKSNSKQNGKSTTKKVAVTNSETSEEEEEFNEDDFISEEEEEDEMSDEEPPKSSKRGGRARPKRQVQRYCYHENSSGEDEMLDQYID</sequence>
<evidence type="ECO:0000259" key="2">
    <source>
        <dbReference type="SMART" id="SM00717"/>
    </source>
</evidence>
<accession>D2V775</accession>
<gene>
    <name evidence="3" type="ORF">NAEGRDRAFT_47217</name>
</gene>
<dbReference type="VEuPathDB" id="AmoebaDB:NAEGRDRAFT_47217"/>
<dbReference type="Proteomes" id="UP000006671">
    <property type="component" value="Unassembled WGS sequence"/>
</dbReference>
<feature type="compositionally biased region" description="Acidic residues" evidence="1">
    <location>
        <begin position="316"/>
        <end position="341"/>
    </location>
</feature>
<feature type="domain" description="Myb-like" evidence="2">
    <location>
        <begin position="160"/>
        <end position="209"/>
    </location>
</feature>
<dbReference type="RefSeq" id="XP_002679951.1">
    <property type="nucleotide sequence ID" value="XM_002679905.1"/>
</dbReference>
<name>D2V775_NAEGR</name>
<dbReference type="GeneID" id="8861392"/>
<feature type="region of interest" description="Disordered" evidence="1">
    <location>
        <begin position="210"/>
        <end position="380"/>
    </location>
</feature>
<proteinExistence type="predicted"/>
<reference evidence="3 4" key="1">
    <citation type="journal article" date="2010" name="Cell">
        <title>The genome of Naegleria gruberi illuminates early eukaryotic versatility.</title>
        <authorList>
            <person name="Fritz-Laylin L.K."/>
            <person name="Prochnik S.E."/>
            <person name="Ginger M.L."/>
            <person name="Dacks J.B."/>
            <person name="Carpenter M.L."/>
            <person name="Field M.C."/>
            <person name="Kuo A."/>
            <person name="Paredez A."/>
            <person name="Chapman J."/>
            <person name="Pham J."/>
            <person name="Shu S."/>
            <person name="Neupane R."/>
            <person name="Cipriano M."/>
            <person name="Mancuso J."/>
            <person name="Tu H."/>
            <person name="Salamov A."/>
            <person name="Lindquist E."/>
            <person name="Shapiro H."/>
            <person name="Lucas S."/>
            <person name="Grigoriev I.V."/>
            <person name="Cande W.Z."/>
            <person name="Fulton C."/>
            <person name="Rokhsar D.S."/>
            <person name="Dawson S.C."/>
        </authorList>
    </citation>
    <scope>NUCLEOTIDE SEQUENCE [LARGE SCALE GENOMIC DNA]</scope>
    <source>
        <strain evidence="3 4">NEG-M</strain>
    </source>
</reference>
<evidence type="ECO:0000313" key="3">
    <source>
        <dbReference type="EMBL" id="EFC47207.1"/>
    </source>
</evidence>
<dbReference type="SMART" id="SM00717">
    <property type="entry name" value="SANT"/>
    <property type="match status" value="1"/>
</dbReference>
<feature type="compositionally biased region" description="Low complexity" evidence="1">
    <location>
        <begin position="223"/>
        <end position="232"/>
    </location>
</feature>
<dbReference type="KEGG" id="ngr:NAEGRDRAFT_47217"/>
<feature type="compositionally biased region" description="Low complexity" evidence="1">
    <location>
        <begin position="298"/>
        <end position="308"/>
    </location>
</feature>